<name>A0A1V9FP74_9BACT</name>
<dbReference type="Gene3D" id="2.40.128.110">
    <property type="entry name" value="Lipid/polyisoprenoid-binding, YceI-like"/>
    <property type="match status" value="1"/>
</dbReference>
<dbReference type="RefSeq" id="WP_081153486.1">
    <property type="nucleotide sequence ID" value="NZ_LVYD01000065.1"/>
</dbReference>
<keyword evidence="3" id="KW-1185">Reference proteome</keyword>
<dbReference type="Proteomes" id="UP000192796">
    <property type="component" value="Unassembled WGS sequence"/>
</dbReference>
<dbReference type="AlphaFoldDB" id="A0A1V9FP74"/>
<protein>
    <recommendedName>
        <fullName evidence="1">Lipid/polyisoprenoid-binding YceI-like domain-containing protein</fullName>
    </recommendedName>
</protein>
<proteinExistence type="predicted"/>
<organism evidence="2 3">
    <name type="scientific">Niastella vici</name>
    <dbReference type="NCBI Taxonomy" id="1703345"/>
    <lineage>
        <taxon>Bacteria</taxon>
        <taxon>Pseudomonadati</taxon>
        <taxon>Bacteroidota</taxon>
        <taxon>Chitinophagia</taxon>
        <taxon>Chitinophagales</taxon>
        <taxon>Chitinophagaceae</taxon>
        <taxon>Niastella</taxon>
    </lineage>
</organism>
<gene>
    <name evidence="2" type="ORF">A3860_34325</name>
</gene>
<evidence type="ECO:0000259" key="1">
    <source>
        <dbReference type="Pfam" id="PF04264"/>
    </source>
</evidence>
<dbReference type="Pfam" id="PF04264">
    <property type="entry name" value="YceI"/>
    <property type="match status" value="1"/>
</dbReference>
<dbReference type="InterPro" id="IPR007372">
    <property type="entry name" value="Lipid/polyisoprenoid-bd_YceI"/>
</dbReference>
<comment type="caution">
    <text evidence="2">The sequence shown here is derived from an EMBL/GenBank/DDBJ whole genome shotgun (WGS) entry which is preliminary data.</text>
</comment>
<sequence>MRKSLIMIWFLCIEITLSAQVYVTQTGNIQISGKYGDVDISAVSAQLHMQVNYDRAEINMRLVLPSLVTGNDSLNRLLRNQTDAEVHFSGKMNISYIQTKSHPRQKFLTAGTLTINGVKRPFSFNSVLEHFPAGNKSCNLTASFTINLDEFGIKTGPHENMVRIKMNQLVLKRPGE</sequence>
<evidence type="ECO:0000313" key="3">
    <source>
        <dbReference type="Proteomes" id="UP000192796"/>
    </source>
</evidence>
<dbReference type="SUPFAM" id="SSF101874">
    <property type="entry name" value="YceI-like"/>
    <property type="match status" value="1"/>
</dbReference>
<reference evidence="2 3" key="1">
    <citation type="submission" date="2016-03" db="EMBL/GenBank/DDBJ databases">
        <title>Niastella vici sp. nov., isolated from farmland soil.</title>
        <authorList>
            <person name="Chen L."/>
            <person name="Wang D."/>
            <person name="Yang S."/>
            <person name="Wang G."/>
        </authorList>
    </citation>
    <scope>NUCLEOTIDE SEQUENCE [LARGE SCALE GENOMIC DNA]</scope>
    <source>
        <strain evidence="2 3">DJ57</strain>
    </source>
</reference>
<dbReference type="OrthoDB" id="1495923at2"/>
<dbReference type="EMBL" id="LVYD01000065">
    <property type="protein sequence ID" value="OQP60159.1"/>
    <property type="molecule type" value="Genomic_DNA"/>
</dbReference>
<accession>A0A1V9FP74</accession>
<dbReference type="InterPro" id="IPR036761">
    <property type="entry name" value="TTHA0802/YceI-like_sf"/>
</dbReference>
<feature type="domain" description="Lipid/polyisoprenoid-binding YceI-like" evidence="1">
    <location>
        <begin position="40"/>
        <end position="162"/>
    </location>
</feature>
<dbReference type="STRING" id="1703345.A3860_34325"/>
<evidence type="ECO:0000313" key="2">
    <source>
        <dbReference type="EMBL" id="OQP60159.1"/>
    </source>
</evidence>